<dbReference type="PANTHER" id="PTHR12802:SF44">
    <property type="entry name" value="SWI_SNF COMPLEX SUBUNIT SWI3B"/>
    <property type="match status" value="1"/>
</dbReference>
<dbReference type="FunFam" id="1.10.10.60:FF:000014">
    <property type="entry name" value="SWI/SNF complex subunit SMARCC2 isoform C"/>
    <property type="match status" value="1"/>
</dbReference>
<keyword evidence="11" id="KW-1185">Reference proteome</keyword>
<evidence type="ECO:0000256" key="7">
    <source>
        <dbReference type="SAM" id="Coils"/>
    </source>
</evidence>
<evidence type="ECO:0000256" key="1">
    <source>
        <dbReference type="ARBA" id="ARBA00004123"/>
    </source>
</evidence>
<feature type="coiled-coil region" evidence="7">
    <location>
        <begin position="270"/>
        <end position="323"/>
    </location>
</feature>
<evidence type="ECO:0000313" key="11">
    <source>
        <dbReference type="Proteomes" id="UP000515121"/>
    </source>
</evidence>
<dbReference type="GeneID" id="111315218"/>
<keyword evidence="5" id="KW-0804">Transcription</keyword>
<protein>
    <submittedName>
        <fullName evidence="12">SWI/SNF complex subunit SWI3B-like isoform X3</fullName>
    </submittedName>
</protein>
<dbReference type="InterPro" id="IPR009057">
    <property type="entry name" value="Homeodomain-like_sf"/>
</dbReference>
<evidence type="ECO:0000313" key="12">
    <source>
        <dbReference type="RefSeq" id="XP_022772528.1"/>
    </source>
</evidence>
<dbReference type="Pfam" id="PF00249">
    <property type="entry name" value="Myb_DNA-binding"/>
    <property type="match status" value="1"/>
</dbReference>
<evidence type="ECO:0000259" key="8">
    <source>
        <dbReference type="PROSITE" id="PS50090"/>
    </source>
</evidence>
<evidence type="ECO:0000256" key="5">
    <source>
        <dbReference type="ARBA" id="ARBA00023163"/>
    </source>
</evidence>
<dbReference type="InterPro" id="IPR001005">
    <property type="entry name" value="SANT/Myb"/>
</dbReference>
<keyword evidence="2" id="KW-0217">Developmental protein</keyword>
<keyword evidence="4" id="KW-0238">DNA-binding</keyword>
<dbReference type="PROSITE" id="PS51294">
    <property type="entry name" value="HTH_MYB"/>
    <property type="match status" value="1"/>
</dbReference>
<dbReference type="SMART" id="SM00717">
    <property type="entry name" value="SANT"/>
    <property type="match status" value="1"/>
</dbReference>
<organism evidence="11 12">
    <name type="scientific">Durio zibethinus</name>
    <name type="common">Durian</name>
    <dbReference type="NCBI Taxonomy" id="66656"/>
    <lineage>
        <taxon>Eukaryota</taxon>
        <taxon>Viridiplantae</taxon>
        <taxon>Streptophyta</taxon>
        <taxon>Embryophyta</taxon>
        <taxon>Tracheophyta</taxon>
        <taxon>Spermatophyta</taxon>
        <taxon>Magnoliopsida</taxon>
        <taxon>eudicotyledons</taxon>
        <taxon>Gunneridae</taxon>
        <taxon>Pentapetalae</taxon>
        <taxon>rosids</taxon>
        <taxon>malvids</taxon>
        <taxon>Malvales</taxon>
        <taxon>Malvaceae</taxon>
        <taxon>Helicteroideae</taxon>
        <taxon>Durio</taxon>
    </lineage>
</organism>
<dbReference type="InterPro" id="IPR017930">
    <property type="entry name" value="Myb_dom"/>
</dbReference>
<keyword evidence="6" id="KW-0539">Nucleus</keyword>
<evidence type="ECO:0000256" key="3">
    <source>
        <dbReference type="ARBA" id="ARBA00023015"/>
    </source>
</evidence>
<accession>A0A6P6B5S0</accession>
<dbReference type="GO" id="GO:0005634">
    <property type="term" value="C:nucleus"/>
    <property type="evidence" value="ECO:0007669"/>
    <property type="project" value="UniProtKB-SubCell"/>
</dbReference>
<evidence type="ECO:0000256" key="4">
    <source>
        <dbReference type="ARBA" id="ARBA00023125"/>
    </source>
</evidence>
<proteinExistence type="predicted"/>
<reference evidence="12" key="1">
    <citation type="submission" date="2025-08" db="UniProtKB">
        <authorList>
            <consortium name="RefSeq"/>
        </authorList>
    </citation>
    <scope>IDENTIFICATION</scope>
    <source>
        <tissue evidence="12">Fruit stalk</tissue>
    </source>
</reference>
<dbReference type="PROSITE" id="PS51293">
    <property type="entry name" value="SANT"/>
    <property type="match status" value="1"/>
</dbReference>
<evidence type="ECO:0000259" key="10">
    <source>
        <dbReference type="PROSITE" id="PS51294"/>
    </source>
</evidence>
<keyword evidence="7" id="KW-0175">Coiled coil</keyword>
<gene>
    <name evidence="12" type="primary">LOC111315218</name>
</gene>
<sequence>MVATLPKALFFTCITATPLSSNSGKILPGRFSSLTPGGLYWATLVLFEGFSISLSSGVSSITPPPPLTSKMLPSPPNTRLLVGVSVALAGLFVPSLASFTTRCYVQGNFRVGLSNADFSRVEITNEAKADWLEKETSLLLEAIIHYGDDWKKVAQHVGGRTDKDCIPHFIKLPFGEEYLGHPCSDKAEPGFETNKRMRLTPLADASNPIMAQAAFLSALAGVKVAEAATLAALTTLSEVDDTRASKVGRGSLLRNTRQEADISSDGDTNLNALERAYADLDSLLEKEEQDIERAINGITEVQMKEIQDRILHFEELYLQMEKERQKFEGMKNLLFIYQLNLSFGKSYAMKTEERVMEKVKTDFIIIVCILFYLPLQAMANREFLEFKEIACQCF</sequence>
<feature type="domain" description="HTH myb-type" evidence="10">
    <location>
        <begin position="128"/>
        <end position="165"/>
    </location>
</feature>
<dbReference type="GO" id="GO:0003677">
    <property type="term" value="F:DNA binding"/>
    <property type="evidence" value="ECO:0007669"/>
    <property type="project" value="UniProtKB-KW"/>
</dbReference>
<comment type="subcellular location">
    <subcellularLocation>
        <location evidence="1">Nucleus</location>
    </subcellularLocation>
</comment>
<dbReference type="CDD" id="cd00167">
    <property type="entry name" value="SANT"/>
    <property type="match status" value="1"/>
</dbReference>
<dbReference type="PROSITE" id="PS50090">
    <property type="entry name" value="MYB_LIKE"/>
    <property type="match status" value="1"/>
</dbReference>
<dbReference type="AlphaFoldDB" id="A0A6P6B5S0"/>
<feature type="domain" description="Myb-like" evidence="8">
    <location>
        <begin position="123"/>
        <end position="173"/>
    </location>
</feature>
<feature type="domain" description="SANT" evidence="9">
    <location>
        <begin position="126"/>
        <end position="177"/>
    </location>
</feature>
<dbReference type="Proteomes" id="UP000515121">
    <property type="component" value="Unplaced"/>
</dbReference>
<dbReference type="PANTHER" id="PTHR12802">
    <property type="entry name" value="SWI/SNF COMPLEX-RELATED"/>
    <property type="match status" value="1"/>
</dbReference>
<name>A0A6P6B5S0_DURZI</name>
<dbReference type="Gene3D" id="1.10.10.60">
    <property type="entry name" value="Homeodomain-like"/>
    <property type="match status" value="1"/>
</dbReference>
<evidence type="ECO:0000256" key="6">
    <source>
        <dbReference type="ARBA" id="ARBA00023242"/>
    </source>
</evidence>
<dbReference type="InterPro" id="IPR017884">
    <property type="entry name" value="SANT_dom"/>
</dbReference>
<dbReference type="RefSeq" id="XP_022772528.1">
    <property type="nucleotide sequence ID" value="XM_022916793.1"/>
</dbReference>
<evidence type="ECO:0000259" key="9">
    <source>
        <dbReference type="PROSITE" id="PS51293"/>
    </source>
</evidence>
<dbReference type="SUPFAM" id="SSF46689">
    <property type="entry name" value="Homeodomain-like"/>
    <property type="match status" value="1"/>
</dbReference>
<evidence type="ECO:0000256" key="2">
    <source>
        <dbReference type="ARBA" id="ARBA00022473"/>
    </source>
</evidence>
<keyword evidence="3" id="KW-0805">Transcription regulation</keyword>